<keyword evidence="8" id="KW-1185">Reference proteome</keyword>
<keyword evidence="2 6" id="KW-0732">Signal</keyword>
<proteinExistence type="predicted"/>
<dbReference type="EMBL" id="JAQAGZ010000028">
    <property type="protein sequence ID" value="MCZ8516914.1"/>
    <property type="molecule type" value="Genomic_DNA"/>
</dbReference>
<keyword evidence="3" id="KW-0472">Membrane</keyword>
<dbReference type="Gene3D" id="3.40.190.10">
    <property type="entry name" value="Periplasmic binding protein-like II"/>
    <property type="match status" value="2"/>
</dbReference>
<dbReference type="InterPro" id="IPR050490">
    <property type="entry name" value="Bact_solute-bd_prot1"/>
</dbReference>
<dbReference type="InterPro" id="IPR006059">
    <property type="entry name" value="SBP"/>
</dbReference>
<organism evidence="7 8">
    <name type="scientific">Paenibacillus gyeongsangnamensis</name>
    <dbReference type="NCBI Taxonomy" id="3388067"/>
    <lineage>
        <taxon>Bacteria</taxon>
        <taxon>Bacillati</taxon>
        <taxon>Bacillota</taxon>
        <taxon>Bacilli</taxon>
        <taxon>Bacillales</taxon>
        <taxon>Paenibacillaceae</taxon>
        <taxon>Paenibacillus</taxon>
    </lineage>
</organism>
<dbReference type="RefSeq" id="WP_269885447.1">
    <property type="nucleotide sequence ID" value="NZ_JAQAGZ010000028.1"/>
</dbReference>
<gene>
    <name evidence="7" type="ORF">O9H85_32065</name>
</gene>
<evidence type="ECO:0000256" key="5">
    <source>
        <dbReference type="ARBA" id="ARBA00023288"/>
    </source>
</evidence>
<protein>
    <submittedName>
        <fullName evidence="7">Extracellular solute-binding protein</fullName>
    </submittedName>
</protein>
<reference evidence="7 8" key="1">
    <citation type="submission" date="2022-12" db="EMBL/GenBank/DDBJ databases">
        <title>Draft genome sequence of Paenibacillus sp. dW9.</title>
        <authorList>
            <person name="Choi E.-W."/>
            <person name="Kim D.-U."/>
        </authorList>
    </citation>
    <scope>NUCLEOTIDE SEQUENCE [LARGE SCALE GENOMIC DNA]</scope>
    <source>
        <strain evidence="8">dW9</strain>
    </source>
</reference>
<evidence type="ECO:0000313" key="7">
    <source>
        <dbReference type="EMBL" id="MCZ8516914.1"/>
    </source>
</evidence>
<dbReference type="PROSITE" id="PS51257">
    <property type="entry name" value="PROKAR_LIPOPROTEIN"/>
    <property type="match status" value="1"/>
</dbReference>
<evidence type="ECO:0000256" key="1">
    <source>
        <dbReference type="ARBA" id="ARBA00022475"/>
    </source>
</evidence>
<evidence type="ECO:0000256" key="2">
    <source>
        <dbReference type="ARBA" id="ARBA00022729"/>
    </source>
</evidence>
<dbReference type="PANTHER" id="PTHR43649:SF33">
    <property type="entry name" value="POLYGALACTURONAN_RHAMNOGALACTURONAN-BINDING PROTEIN YTCQ"/>
    <property type="match status" value="1"/>
</dbReference>
<evidence type="ECO:0000256" key="4">
    <source>
        <dbReference type="ARBA" id="ARBA00023139"/>
    </source>
</evidence>
<dbReference type="Proteomes" id="UP001527882">
    <property type="component" value="Unassembled WGS sequence"/>
</dbReference>
<evidence type="ECO:0000256" key="6">
    <source>
        <dbReference type="SAM" id="SignalP"/>
    </source>
</evidence>
<sequence length="518" mass="58580">MKKTMALAATTTFFAAAFLTGCTGSGGSVGDPGKGSSGSSAPGTPKERTFTFLDYSNASWPYNKDWPVWKYIKEKTGVTLNVQVPPDAQLDNALNLTVASGNMPDMLYTQSKKTADKFGQQGALVNLLDYLNEMPNLKKWMAQFPTDTQNAMSSDGKMYTFPNHGIGETNRMNWMYREDVFKKNGLSAPANWDEMYDILKKLKKAYPDSYPFAWRSGLQYLRNFAPAFGTGSDDSANDVYYDFDKKEWRYGPIEDNFKKMIVYLNKFYKEGLIPPDFLTIDTKQWQDLMSTDRAFVTADYISRVDFYNLPMRKQNPQYNLLFMPTPAGWPGGPQKNAYTQFLENGIMVTSTSKNIKDIVHFMDFFYSEEGRTLVSWGKLGETYKDEGGKKQFTGGYADVSDMRKKTGLSTDGTYTWFDYDAHLSLSSPELQDAYKQAPKYDSQQQPRPALTQQELETISTVGQTLQKTRDTNLAKFITGQRDLSEWGSYVDELKKIGVDKVVGVYKGAHDRSLSTAKK</sequence>
<dbReference type="PANTHER" id="PTHR43649">
    <property type="entry name" value="ARABINOSE-BINDING PROTEIN-RELATED"/>
    <property type="match status" value="1"/>
</dbReference>
<keyword evidence="1" id="KW-1003">Cell membrane</keyword>
<evidence type="ECO:0000313" key="8">
    <source>
        <dbReference type="Proteomes" id="UP001527882"/>
    </source>
</evidence>
<dbReference type="Pfam" id="PF01547">
    <property type="entry name" value="SBP_bac_1"/>
    <property type="match status" value="1"/>
</dbReference>
<dbReference type="SUPFAM" id="SSF53850">
    <property type="entry name" value="Periplasmic binding protein-like II"/>
    <property type="match status" value="1"/>
</dbReference>
<feature type="signal peptide" evidence="6">
    <location>
        <begin position="1"/>
        <end position="17"/>
    </location>
</feature>
<accession>A0ABT4QJ97</accession>
<name>A0ABT4QJ97_9BACL</name>
<feature type="chain" id="PRO_5045840134" evidence="6">
    <location>
        <begin position="18"/>
        <end position="518"/>
    </location>
</feature>
<keyword evidence="5" id="KW-0449">Lipoprotein</keyword>
<evidence type="ECO:0000256" key="3">
    <source>
        <dbReference type="ARBA" id="ARBA00023136"/>
    </source>
</evidence>
<keyword evidence="4" id="KW-0564">Palmitate</keyword>
<comment type="caution">
    <text evidence="7">The sequence shown here is derived from an EMBL/GenBank/DDBJ whole genome shotgun (WGS) entry which is preliminary data.</text>
</comment>